<accession>A0A6M2D2N0</accession>
<organism evidence="1">
    <name type="scientific">Rhipicephalus microplus</name>
    <name type="common">Cattle tick</name>
    <name type="synonym">Boophilus microplus</name>
    <dbReference type="NCBI Taxonomy" id="6941"/>
    <lineage>
        <taxon>Eukaryota</taxon>
        <taxon>Metazoa</taxon>
        <taxon>Ecdysozoa</taxon>
        <taxon>Arthropoda</taxon>
        <taxon>Chelicerata</taxon>
        <taxon>Arachnida</taxon>
        <taxon>Acari</taxon>
        <taxon>Parasitiformes</taxon>
        <taxon>Ixodida</taxon>
        <taxon>Ixodoidea</taxon>
        <taxon>Ixodidae</taxon>
        <taxon>Rhipicephalinae</taxon>
        <taxon>Rhipicephalus</taxon>
        <taxon>Boophilus</taxon>
    </lineage>
</organism>
<dbReference type="AlphaFoldDB" id="A0A6M2D2N0"/>
<proteinExistence type="predicted"/>
<protein>
    <submittedName>
        <fullName evidence="1">Protein ovary overexpressed</fullName>
    </submittedName>
</protein>
<dbReference type="VEuPathDB" id="VectorBase:LOC119172775"/>
<reference evidence="1" key="1">
    <citation type="submission" date="2019-09" db="EMBL/GenBank/DDBJ databases">
        <title>Organ-specific transcriptomic study of the physiology of the cattle tick, Rhipicephalus microplus.</title>
        <authorList>
            <person name="Tirloni L."/>
            <person name="Braz G."/>
            <person name="Gandara A.C.P."/>
            <person name="Sabadin G.A."/>
            <person name="da Silva R.M."/>
            <person name="Guizzo M.G."/>
            <person name="Machado J.A."/>
            <person name="Costa E.P."/>
            <person name="Gomes H.F."/>
            <person name="Moraes J."/>
            <person name="Mota M.B.S."/>
            <person name="Mesquita R.D."/>
            <person name="Alvarenga P.H."/>
            <person name="Alves F."/>
            <person name="Seixas A."/>
            <person name="da Fonseca R.N."/>
            <person name="Fogaca A."/>
            <person name="Logullo C."/>
            <person name="Tanaka A."/>
            <person name="Daffre S."/>
            <person name="Termignoni C."/>
            <person name="Vaz I.S.Jr."/>
            <person name="Oliveira P.L."/>
            <person name="Ribeiro J.M."/>
        </authorList>
    </citation>
    <scope>NUCLEOTIDE SEQUENCE</scope>
    <source>
        <strain evidence="1">Porto Alegre</strain>
    </source>
</reference>
<dbReference type="EMBL" id="GHWJ01007642">
    <property type="protein sequence ID" value="NOV40379.1"/>
    <property type="molecule type" value="Transcribed_RNA"/>
</dbReference>
<evidence type="ECO:0000313" key="1">
    <source>
        <dbReference type="EMBL" id="NOV40379.1"/>
    </source>
</evidence>
<dbReference type="OrthoDB" id="6499003at2759"/>
<sequence length="138" mass="14423">MKSKTVSLTYEFGAIDAQLCAGGQVGTLSVIRVLFGFEALRQAAKRAFSKPSGGKLQPSEMMLPFLGSFENEGEVEELTVSGSVVEQVFMKTVSQAVVAVIASSGAAEALIQSSTAASLAPLEDLTFLSRASLSELAE</sequence>
<name>A0A6M2D2N0_RHIMP</name>